<comment type="similarity">
    <text evidence="2">Belongs to the OmpP1/FadL family.</text>
</comment>
<dbReference type="RefSeq" id="WP_092283695.1">
    <property type="nucleotide sequence ID" value="NZ_LT629763.1"/>
</dbReference>
<dbReference type="OrthoDB" id="19849at2"/>
<evidence type="ECO:0000256" key="3">
    <source>
        <dbReference type="ARBA" id="ARBA00022452"/>
    </source>
</evidence>
<comment type="subcellular location">
    <subcellularLocation>
        <location evidence="1">Cell outer membrane</location>
        <topology evidence="1">Multi-pass membrane protein</topology>
    </subcellularLocation>
</comment>
<evidence type="ECO:0000313" key="10">
    <source>
        <dbReference type="Proteomes" id="UP000243413"/>
    </source>
</evidence>
<reference evidence="10" key="1">
    <citation type="submission" date="2016-10" db="EMBL/GenBank/DDBJ databases">
        <authorList>
            <person name="Varghese N."/>
            <person name="Submissions S."/>
        </authorList>
    </citation>
    <scope>NUCLEOTIDE SEQUENCE [LARGE SCALE GENOMIC DNA]</scope>
    <source>
        <strain evidence="10">JCM 14963</strain>
    </source>
</reference>
<dbReference type="STRING" id="472181.SAMN05216271_0593"/>
<dbReference type="Gene3D" id="2.40.160.60">
    <property type="entry name" value="Outer membrane protein transport protein (OMPP1/FadL/TodX)"/>
    <property type="match status" value="1"/>
</dbReference>
<feature type="chain" id="PRO_5009254401" evidence="8">
    <location>
        <begin position="25"/>
        <end position="426"/>
    </location>
</feature>
<gene>
    <name evidence="9" type="ORF">SAMN05216271_0593</name>
</gene>
<keyword evidence="7" id="KW-0998">Cell outer membrane</keyword>
<feature type="signal peptide" evidence="8">
    <location>
        <begin position="1"/>
        <end position="24"/>
    </location>
</feature>
<dbReference type="EMBL" id="LT629763">
    <property type="protein sequence ID" value="SDR86136.1"/>
    <property type="molecule type" value="Genomic_DNA"/>
</dbReference>
<dbReference type="GO" id="GO:0009279">
    <property type="term" value="C:cell outer membrane"/>
    <property type="evidence" value="ECO:0007669"/>
    <property type="project" value="UniProtKB-SubCell"/>
</dbReference>
<name>A0A1H1MHF2_9GAMM</name>
<dbReference type="Pfam" id="PF03349">
    <property type="entry name" value="Toluene_X"/>
    <property type="match status" value="1"/>
</dbReference>
<dbReference type="InterPro" id="IPR005017">
    <property type="entry name" value="OMPP1/FadL/TodX"/>
</dbReference>
<proteinExistence type="inferred from homology"/>
<dbReference type="PANTHER" id="PTHR35093">
    <property type="entry name" value="OUTER MEMBRANE PROTEIN NMB0088-RELATED"/>
    <property type="match status" value="1"/>
</dbReference>
<sequence length="426" mass="45686">MKKHTWIKGTLALAISALTHPAFANGLTINEQSASGMGTGFAGRSSSAEDASTLFGNPAGMSKLDRAEVSGGLAVISAETDISNASGTFPGSNDGDMVPVAAVPFGYYVTPLNEDWHFGVGVYAPFGVISDYEDSFQGRYHGVYSKVQVVTLQPTLSYQVNDRVAIGFGPTINKIDGKLTSAVPNALAPGVGPDTDVSIKGDDVGYGFNAGVLVDITDALAWGLTYHSKVDYKLEGSTRVSNAPVIPVPGIPDLNGSYDASLDFTSPESVDTSLTYQLDDFWTLYAGATWTRWSQLQEIVVENSGVPALYAGQLGTVTEELKWKDIWSFAVGAAYQVNPSWVLRAGFTVDPSPTDDNDRTARIPVSDRKIFSLGAGWDINQDVTLDMAYSYLYESKGEVNYDDAPTYNAEYQNSAHGLSAQLSYRF</sequence>
<evidence type="ECO:0000256" key="7">
    <source>
        <dbReference type="ARBA" id="ARBA00023237"/>
    </source>
</evidence>
<keyword evidence="6" id="KW-0472">Membrane</keyword>
<protein>
    <submittedName>
        <fullName evidence="9">Long-chain fatty acid transport protein</fullName>
    </submittedName>
</protein>
<evidence type="ECO:0000313" key="9">
    <source>
        <dbReference type="EMBL" id="SDR86136.1"/>
    </source>
</evidence>
<keyword evidence="3" id="KW-1134">Transmembrane beta strand</keyword>
<evidence type="ECO:0000256" key="2">
    <source>
        <dbReference type="ARBA" id="ARBA00008163"/>
    </source>
</evidence>
<keyword evidence="4" id="KW-0812">Transmembrane</keyword>
<evidence type="ECO:0000256" key="5">
    <source>
        <dbReference type="ARBA" id="ARBA00022729"/>
    </source>
</evidence>
<dbReference type="Proteomes" id="UP000243413">
    <property type="component" value="Chromosome I"/>
</dbReference>
<accession>A0A1H1MHF2</accession>
<organism evidence="9 10">
    <name type="scientific">Halopseudomonas sabulinigri</name>
    <dbReference type="NCBI Taxonomy" id="472181"/>
    <lineage>
        <taxon>Bacteria</taxon>
        <taxon>Pseudomonadati</taxon>
        <taxon>Pseudomonadota</taxon>
        <taxon>Gammaproteobacteria</taxon>
        <taxon>Pseudomonadales</taxon>
        <taxon>Pseudomonadaceae</taxon>
        <taxon>Halopseudomonas</taxon>
    </lineage>
</organism>
<evidence type="ECO:0000256" key="6">
    <source>
        <dbReference type="ARBA" id="ARBA00023136"/>
    </source>
</evidence>
<dbReference type="PANTHER" id="PTHR35093:SF8">
    <property type="entry name" value="OUTER MEMBRANE PROTEIN NMB0088-RELATED"/>
    <property type="match status" value="1"/>
</dbReference>
<keyword evidence="5 8" id="KW-0732">Signal</keyword>
<evidence type="ECO:0000256" key="1">
    <source>
        <dbReference type="ARBA" id="ARBA00004571"/>
    </source>
</evidence>
<dbReference type="GO" id="GO:0015483">
    <property type="term" value="F:long-chain fatty acid transporting porin activity"/>
    <property type="evidence" value="ECO:0007669"/>
    <property type="project" value="TreeGrafter"/>
</dbReference>
<evidence type="ECO:0000256" key="4">
    <source>
        <dbReference type="ARBA" id="ARBA00022692"/>
    </source>
</evidence>
<evidence type="ECO:0000256" key="8">
    <source>
        <dbReference type="SAM" id="SignalP"/>
    </source>
</evidence>
<dbReference type="SUPFAM" id="SSF56935">
    <property type="entry name" value="Porins"/>
    <property type="match status" value="1"/>
</dbReference>
<dbReference type="AlphaFoldDB" id="A0A1H1MHF2"/>